<name>J7RCH5_HUIN7</name>
<keyword evidence="8" id="KW-1185">Reference proteome</keyword>
<dbReference type="eggNOG" id="KOG1697">
    <property type="taxonomic scope" value="Eukaryota"/>
</dbReference>
<keyword evidence="3 6" id="KW-0687">Ribonucleoprotein</keyword>
<dbReference type="Gene3D" id="3.30.230.10">
    <property type="match status" value="1"/>
</dbReference>
<evidence type="ECO:0000256" key="1">
    <source>
        <dbReference type="ARBA" id="ARBA00005251"/>
    </source>
</evidence>
<evidence type="ECO:0000313" key="8">
    <source>
        <dbReference type="Proteomes" id="UP000006310"/>
    </source>
</evidence>
<dbReference type="GO" id="GO:0003735">
    <property type="term" value="F:structural constituent of ribosome"/>
    <property type="evidence" value="ECO:0007669"/>
    <property type="project" value="EnsemblFungi"/>
</dbReference>
<reference evidence="7 8" key="1">
    <citation type="journal article" date="2011" name="Proc. Natl. Acad. Sci. U.S.A.">
        <title>Evolutionary erosion of yeast sex chromosomes by mating-type switching accidents.</title>
        <authorList>
            <person name="Gordon J.L."/>
            <person name="Armisen D."/>
            <person name="Proux-Wera E."/>
            <person name="Oheigeartaigh S.S."/>
            <person name="Byrne K.P."/>
            <person name="Wolfe K.H."/>
        </authorList>
    </citation>
    <scope>NUCLEOTIDE SEQUENCE [LARGE SCALE GENOMIC DNA]</scope>
    <source>
        <strain evidence="8">ATCC MYA-139 / BCRC 22969 / CBS 8797 / CCRC 22969 / KCTC 17520 / NBRC 10181 / NCYC 3082</strain>
    </source>
</reference>
<dbReference type="STRING" id="1071383.J7RCH5"/>
<dbReference type="SUPFAM" id="SSF54211">
    <property type="entry name" value="Ribosomal protein S5 domain 2-like"/>
    <property type="match status" value="1"/>
</dbReference>
<dbReference type="NCBIfam" id="NF001099">
    <property type="entry name" value="PRK00132.1"/>
    <property type="match status" value="1"/>
</dbReference>
<dbReference type="KEGG" id="kng:KNAG_0K02010"/>
<evidence type="ECO:0000256" key="3">
    <source>
        <dbReference type="ARBA" id="ARBA00023274"/>
    </source>
</evidence>
<dbReference type="OrthoDB" id="10254627at2759"/>
<dbReference type="Proteomes" id="UP000006310">
    <property type="component" value="Chromosome 11"/>
</dbReference>
<evidence type="ECO:0000313" key="7">
    <source>
        <dbReference type="EMBL" id="CCK72565.1"/>
    </source>
</evidence>
<dbReference type="HOGENOM" id="CLU_036531_0_0_1"/>
<proteinExistence type="inferred from homology"/>
<dbReference type="InterPro" id="IPR000754">
    <property type="entry name" value="Ribosomal_uS9"/>
</dbReference>
<dbReference type="EMBL" id="HE978324">
    <property type="protein sequence ID" value="CCK72565.1"/>
    <property type="molecule type" value="Genomic_DNA"/>
</dbReference>
<evidence type="ECO:0000256" key="6">
    <source>
        <dbReference type="RuleBase" id="RU003815"/>
    </source>
</evidence>
<dbReference type="InterPro" id="IPR020574">
    <property type="entry name" value="Ribosomal_uS9_CS"/>
</dbReference>
<dbReference type="Pfam" id="PF00380">
    <property type="entry name" value="Ribosomal_S9"/>
    <property type="match status" value="1"/>
</dbReference>
<evidence type="ECO:0000256" key="2">
    <source>
        <dbReference type="ARBA" id="ARBA00022980"/>
    </source>
</evidence>
<gene>
    <name evidence="7" type="primary">KNAG0K02010</name>
    <name evidence="7" type="ordered locus">KNAG_0K02010</name>
</gene>
<dbReference type="FunFam" id="3.30.230.10:FF:000001">
    <property type="entry name" value="30S ribosomal protein S9"/>
    <property type="match status" value="1"/>
</dbReference>
<reference evidence="8" key="2">
    <citation type="submission" date="2012-08" db="EMBL/GenBank/DDBJ databases">
        <title>Genome sequence of Kazachstania naganishii.</title>
        <authorList>
            <person name="Gordon J.L."/>
            <person name="Armisen D."/>
            <person name="Proux-Wera E."/>
            <person name="OhEigeartaigh S.S."/>
            <person name="Byrne K.P."/>
            <person name="Wolfe K.H."/>
        </authorList>
    </citation>
    <scope>NUCLEOTIDE SEQUENCE [LARGE SCALE GENOMIC DNA]</scope>
    <source>
        <strain evidence="8">ATCC MYA-139 / BCRC 22969 / CBS 8797 / CCRC 22969 / KCTC 17520 / NBRC 10181 / NCYC 3082</strain>
    </source>
</reference>
<evidence type="ECO:0000256" key="4">
    <source>
        <dbReference type="ARBA" id="ARBA00039318"/>
    </source>
</evidence>
<dbReference type="PANTHER" id="PTHR21569">
    <property type="entry name" value="RIBOSOMAL PROTEIN S9"/>
    <property type="match status" value="1"/>
</dbReference>
<dbReference type="GeneID" id="34528332"/>
<organism evidence="7 8">
    <name type="scientific">Huiozyma naganishii (strain ATCC MYA-139 / BCRC 22969 / CBS 8797 / KCTC 17520 / NBRC 10181 / NCYC 3082 / Yp74L-3)</name>
    <name type="common">Yeast</name>
    <name type="synonym">Kazachstania naganishii</name>
    <dbReference type="NCBI Taxonomy" id="1071383"/>
    <lineage>
        <taxon>Eukaryota</taxon>
        <taxon>Fungi</taxon>
        <taxon>Dikarya</taxon>
        <taxon>Ascomycota</taxon>
        <taxon>Saccharomycotina</taxon>
        <taxon>Saccharomycetes</taxon>
        <taxon>Saccharomycetales</taxon>
        <taxon>Saccharomycetaceae</taxon>
        <taxon>Huiozyma</taxon>
    </lineage>
</organism>
<accession>J7RCH5</accession>
<dbReference type="RefSeq" id="XP_022466810.1">
    <property type="nucleotide sequence ID" value="XM_022610522.1"/>
</dbReference>
<dbReference type="GO" id="GO:0003723">
    <property type="term" value="F:RNA binding"/>
    <property type="evidence" value="ECO:0007669"/>
    <property type="project" value="TreeGrafter"/>
</dbReference>
<keyword evidence="2 6" id="KW-0689">Ribosomal protein</keyword>
<dbReference type="InterPro" id="IPR020568">
    <property type="entry name" value="Ribosomal_Su5_D2-typ_SF"/>
</dbReference>
<dbReference type="InterPro" id="IPR014721">
    <property type="entry name" value="Ribsml_uS5_D2-typ_fold_subgr"/>
</dbReference>
<dbReference type="GO" id="GO:0005763">
    <property type="term" value="C:mitochondrial small ribosomal subunit"/>
    <property type="evidence" value="ECO:0007669"/>
    <property type="project" value="EnsemblFungi"/>
</dbReference>
<evidence type="ECO:0000256" key="5">
    <source>
        <dbReference type="ARBA" id="ARBA00042623"/>
    </source>
</evidence>
<dbReference type="InterPro" id="IPR023035">
    <property type="entry name" value="Ribosomal_uS9_bac/plastid"/>
</dbReference>
<dbReference type="PANTHER" id="PTHR21569:SF1">
    <property type="entry name" value="SMALL RIBOSOMAL SUBUNIT PROTEIN US9M"/>
    <property type="match status" value="1"/>
</dbReference>
<dbReference type="AlphaFoldDB" id="J7RCH5"/>
<dbReference type="GO" id="GO:0006412">
    <property type="term" value="P:translation"/>
    <property type="evidence" value="ECO:0007669"/>
    <property type="project" value="InterPro"/>
</dbReference>
<comment type="similarity">
    <text evidence="1 6">Belongs to the universal ribosomal protein uS9 family.</text>
</comment>
<dbReference type="PROSITE" id="PS00360">
    <property type="entry name" value="RIBOSOMAL_S9"/>
    <property type="match status" value="1"/>
</dbReference>
<dbReference type="OMA" id="RESAMWA"/>
<sequence>MLARLISRGFSTVTPAARQLQTRIVPKLTTFYSANPLHEQAVNELEQLLRKYIKLPTLRETSTAAALNRGRLPWISLDEYALRCGGRSRLKPTQYQQLVWLLNRLHGLDPQLINDEIKLHLAKYSKRSGDLQQHRARIPSLDSQGRSVAVGRRKAASAKAYVVRGTGDVLVNDRPLNDYFLQMRDRESVMYPFQVIDAVGDYNVYALTSGGGPTGQAEAVMLAIGKALIAFNPLLKSRLHKSGVLTTDYRRVERKKPGKLKARKMPTWVKR</sequence>
<protein>
    <recommendedName>
        <fullName evidence="4">Small ribosomal subunit protein uS9m</fullName>
    </recommendedName>
    <alternativeName>
        <fullName evidence="5">37S ribosomal protein S9, mitochondrial</fullName>
    </alternativeName>
</protein>